<dbReference type="EMBL" id="BLXZ01000006">
    <property type="protein sequence ID" value="GFO69566.1"/>
    <property type="molecule type" value="Genomic_DNA"/>
</dbReference>
<gene>
    <name evidence="2" type="ORF">GMLC_31450</name>
</gene>
<proteinExistence type="predicted"/>
<sequence length="79" mass="8707">MPLVQTLDNGWSGGLPEVRENPRRRRGGCGTRSQTAIDGGQPISLVNRSAEKQNRADELWYDLSVLSGNDVKLTGRRAQ</sequence>
<name>A0A6V8NAM9_9BACT</name>
<evidence type="ECO:0000313" key="2">
    <source>
        <dbReference type="EMBL" id="GFO69566.1"/>
    </source>
</evidence>
<protein>
    <submittedName>
        <fullName evidence="2">Uncharacterized protein</fullName>
    </submittedName>
</protein>
<evidence type="ECO:0000256" key="1">
    <source>
        <dbReference type="SAM" id="MobiDB-lite"/>
    </source>
</evidence>
<keyword evidence="3" id="KW-1185">Reference proteome</keyword>
<feature type="region of interest" description="Disordered" evidence="1">
    <location>
        <begin position="1"/>
        <end position="44"/>
    </location>
</feature>
<dbReference type="Proteomes" id="UP000587586">
    <property type="component" value="Unassembled WGS sequence"/>
</dbReference>
<comment type="caution">
    <text evidence="2">The sequence shown here is derived from an EMBL/GenBank/DDBJ whole genome shotgun (WGS) entry which is preliminary data.</text>
</comment>
<evidence type="ECO:0000313" key="3">
    <source>
        <dbReference type="Proteomes" id="UP000587586"/>
    </source>
</evidence>
<reference evidence="3" key="1">
    <citation type="submission" date="2020-06" db="EMBL/GenBank/DDBJ databases">
        <title>Draft genomic sequecing of Geomonas sp. Red745.</title>
        <authorList>
            <person name="Itoh H."/>
            <person name="Xu Z.X."/>
            <person name="Ushijima N."/>
            <person name="Masuda Y."/>
            <person name="Shiratori Y."/>
            <person name="Senoo K."/>
        </authorList>
    </citation>
    <scope>NUCLEOTIDE SEQUENCE [LARGE SCALE GENOMIC DNA]</scope>
    <source>
        <strain evidence="3">Red745</strain>
    </source>
</reference>
<dbReference type="AlphaFoldDB" id="A0A6V8NAM9"/>
<organism evidence="2 3">
    <name type="scientific">Geomonas limicola</name>
    <dbReference type="NCBI Taxonomy" id="2740186"/>
    <lineage>
        <taxon>Bacteria</taxon>
        <taxon>Pseudomonadati</taxon>
        <taxon>Thermodesulfobacteriota</taxon>
        <taxon>Desulfuromonadia</taxon>
        <taxon>Geobacterales</taxon>
        <taxon>Geobacteraceae</taxon>
        <taxon>Geomonas</taxon>
    </lineage>
</organism>
<accession>A0A6V8NAM9</accession>